<dbReference type="EMBL" id="GL377304">
    <property type="protein sequence ID" value="EFI99745.1"/>
    <property type="molecule type" value="Genomic_DNA"/>
</dbReference>
<gene>
    <name evidence="1" type="ORF">SCHCODRAFT_107324</name>
</gene>
<name>D8PXW5_SCHCM</name>
<organism evidence="2">
    <name type="scientific">Schizophyllum commune (strain H4-8 / FGSC 9210)</name>
    <name type="common">Split gill fungus</name>
    <dbReference type="NCBI Taxonomy" id="578458"/>
    <lineage>
        <taxon>Eukaryota</taxon>
        <taxon>Fungi</taxon>
        <taxon>Dikarya</taxon>
        <taxon>Basidiomycota</taxon>
        <taxon>Agaricomycotina</taxon>
        <taxon>Agaricomycetes</taxon>
        <taxon>Agaricomycetidae</taxon>
        <taxon>Agaricales</taxon>
        <taxon>Schizophyllaceae</taxon>
        <taxon>Schizophyllum</taxon>
    </lineage>
</organism>
<sequence length="256" mass="27755">MQGMLGALRQGPAAPDYRAKVPYALQAVTPACWHRLSLRTLVQVPQQRSPGKGCQNRPSREGLAMRVLSGAARGASEEGWLDYPYTAGPQRKGVPLRPPRKRVPLGYPAAGKEGGAEHGCANRNSQVDAKESECFKPVVALLQIADLPSAPAVRPDLRARNLSGRAFLLHLGDHVVHDDVDRASLATIEAKYEDGDTIPDDETVDFDVYRRQSMMLTRARTGTIKATRIFRASSCLAPRSSSASLLCLTRQTGQGS</sequence>
<feature type="non-terminal residue" evidence="1">
    <location>
        <position position="256"/>
    </location>
</feature>
<dbReference type="InParanoid" id="D8PXW5"/>
<proteinExistence type="predicted"/>
<reference evidence="1 2" key="1">
    <citation type="journal article" date="2010" name="Nat. Biotechnol.">
        <title>Genome sequence of the model mushroom Schizophyllum commune.</title>
        <authorList>
            <person name="Ohm R.A."/>
            <person name="de Jong J.F."/>
            <person name="Lugones L.G."/>
            <person name="Aerts A."/>
            <person name="Kothe E."/>
            <person name="Stajich J.E."/>
            <person name="de Vries R.P."/>
            <person name="Record E."/>
            <person name="Levasseur A."/>
            <person name="Baker S.E."/>
            <person name="Bartholomew K.A."/>
            <person name="Coutinho P.M."/>
            <person name="Erdmann S."/>
            <person name="Fowler T.J."/>
            <person name="Gathman A.C."/>
            <person name="Lombard V."/>
            <person name="Henrissat B."/>
            <person name="Knabe N."/>
            <person name="Kuees U."/>
            <person name="Lilly W.W."/>
            <person name="Lindquist E."/>
            <person name="Lucas S."/>
            <person name="Magnuson J.K."/>
            <person name="Piumi F."/>
            <person name="Raudaskoski M."/>
            <person name="Salamov A."/>
            <person name="Schmutz J."/>
            <person name="Schwarze F.W.M.R."/>
            <person name="vanKuyk P.A."/>
            <person name="Horton J.S."/>
            <person name="Grigoriev I.V."/>
            <person name="Woesten H.A.B."/>
        </authorList>
    </citation>
    <scope>NUCLEOTIDE SEQUENCE [LARGE SCALE GENOMIC DNA]</scope>
    <source>
        <strain evidence="2">H4-8 / FGSC 9210</strain>
    </source>
</reference>
<evidence type="ECO:0000313" key="2">
    <source>
        <dbReference type="Proteomes" id="UP000007431"/>
    </source>
</evidence>
<dbReference type="RefSeq" id="XP_003034648.1">
    <property type="nucleotide sequence ID" value="XM_003034602.1"/>
</dbReference>
<dbReference type="AlphaFoldDB" id="D8PXW5"/>
<accession>D8PXW5</accession>
<keyword evidence="2" id="KW-1185">Reference proteome</keyword>
<evidence type="ECO:0000313" key="1">
    <source>
        <dbReference type="EMBL" id="EFI99745.1"/>
    </source>
</evidence>
<dbReference type="GeneID" id="9586614"/>
<dbReference type="VEuPathDB" id="FungiDB:SCHCODRAFT_01351573"/>
<dbReference type="HOGENOM" id="CLU_1086476_0_0_1"/>
<dbReference type="KEGG" id="scm:SCHCO_01351573"/>
<dbReference type="Proteomes" id="UP000007431">
    <property type="component" value="Unassembled WGS sequence"/>
</dbReference>
<protein>
    <submittedName>
        <fullName evidence="1">Uncharacterized protein</fullName>
    </submittedName>
</protein>